<protein>
    <submittedName>
        <fullName evidence="2">DUF89 family protein</fullName>
    </submittedName>
</protein>
<evidence type="ECO:0000313" key="2">
    <source>
        <dbReference type="EMBL" id="MSR92288.1"/>
    </source>
</evidence>
<dbReference type="EMBL" id="VULX01000027">
    <property type="protein sequence ID" value="MSR92288.1"/>
    <property type="molecule type" value="Genomic_DNA"/>
</dbReference>
<dbReference type="Pfam" id="PF01937">
    <property type="entry name" value="ARMT1-like_dom"/>
    <property type="match status" value="1"/>
</dbReference>
<sequence>MRNIHKECEICDLKQIDKISSLLQLDTKEEGILKHKFDLNTLMDKLHKIKSDNLAVDDSRKLFDDISEAHTLLYLGDNCGEIVLDKIFIEELKAHYNNLKVYYGVRGQAIVNDVTIDDASDVNMSESAEVISNGDISLGTVIEKTSSEFQKVFNDADVVICKGQGNYEGLINCSRDNVYFLFMAKCNIVADPLGIDTMSIVALKKSRGNV</sequence>
<dbReference type="InterPro" id="IPR036075">
    <property type="entry name" value="ARMT-1-like_metal-bd_sf"/>
</dbReference>
<dbReference type="Gene3D" id="3.40.50.10880">
    <property type="entry name" value="Uncharacterised protein PF01937, DUF89, domain 3"/>
    <property type="match status" value="1"/>
</dbReference>
<dbReference type="InterPro" id="IPR002791">
    <property type="entry name" value="ARMT1-like_metal-bd"/>
</dbReference>
<comment type="caution">
    <text evidence="2">The sequence shown here is derived from an EMBL/GenBank/DDBJ whole genome shotgun (WGS) entry which is preliminary data.</text>
</comment>
<evidence type="ECO:0000259" key="1">
    <source>
        <dbReference type="Pfam" id="PF01937"/>
    </source>
</evidence>
<accession>A0A7X2N071</accession>
<dbReference type="SUPFAM" id="SSF111321">
    <property type="entry name" value="AF1104-like"/>
    <property type="match status" value="1"/>
</dbReference>
<reference evidence="2 3" key="1">
    <citation type="submission" date="2019-08" db="EMBL/GenBank/DDBJ databases">
        <title>In-depth cultivation of the pig gut microbiome towards novel bacterial diversity and tailored functional studies.</title>
        <authorList>
            <person name="Wylensek D."/>
            <person name="Hitch T.C.A."/>
            <person name="Clavel T."/>
        </authorList>
    </citation>
    <scope>NUCLEOTIDE SEQUENCE [LARGE SCALE GENOMIC DNA]</scope>
    <source>
        <strain evidence="2 3">WCA-383-APC-5B</strain>
    </source>
</reference>
<dbReference type="AlphaFoldDB" id="A0A7X2N071"/>
<dbReference type="RefSeq" id="WP_154532184.1">
    <property type="nucleotide sequence ID" value="NZ_VULX01000027.1"/>
</dbReference>
<gene>
    <name evidence="2" type="ORF">FYJ33_13025</name>
</gene>
<organism evidence="2 3">
    <name type="scientific">Inconstantimicrobium porci</name>
    <dbReference type="NCBI Taxonomy" id="2652291"/>
    <lineage>
        <taxon>Bacteria</taxon>
        <taxon>Bacillati</taxon>
        <taxon>Bacillota</taxon>
        <taxon>Clostridia</taxon>
        <taxon>Eubacteriales</taxon>
        <taxon>Clostridiaceae</taxon>
        <taxon>Inconstantimicrobium</taxon>
    </lineage>
</organism>
<evidence type="ECO:0000313" key="3">
    <source>
        <dbReference type="Proteomes" id="UP000460287"/>
    </source>
</evidence>
<feature type="domain" description="Damage-control phosphatase ARMT1-like metal-binding" evidence="1">
    <location>
        <begin position="43"/>
        <end position="197"/>
    </location>
</feature>
<dbReference type="Proteomes" id="UP000460287">
    <property type="component" value="Unassembled WGS sequence"/>
</dbReference>
<name>A0A7X2N071_9CLOT</name>
<keyword evidence="3" id="KW-1185">Reference proteome</keyword>
<proteinExistence type="predicted"/>